<dbReference type="AlphaFoldDB" id="A0A2G8KED5"/>
<dbReference type="Gene3D" id="3.10.10.10">
    <property type="entry name" value="HIV Type 1 Reverse Transcriptase, subunit A, domain 1"/>
    <property type="match status" value="1"/>
</dbReference>
<dbReference type="SUPFAM" id="SSF56672">
    <property type="entry name" value="DNA/RNA polymerases"/>
    <property type="match status" value="1"/>
</dbReference>
<dbReference type="InterPro" id="IPR043128">
    <property type="entry name" value="Rev_trsase/Diguanyl_cyclase"/>
</dbReference>
<dbReference type="PANTHER" id="PTHR37984:SF8">
    <property type="entry name" value="CCHC-TYPE DOMAIN-CONTAINING PROTEIN"/>
    <property type="match status" value="1"/>
</dbReference>
<evidence type="ECO:0000313" key="2">
    <source>
        <dbReference type="EMBL" id="PIK46352.1"/>
    </source>
</evidence>
<dbReference type="InterPro" id="IPR000477">
    <property type="entry name" value="RT_dom"/>
</dbReference>
<protein>
    <recommendedName>
        <fullName evidence="1">Reverse transcriptase domain-containing protein</fullName>
    </recommendedName>
</protein>
<dbReference type="PANTHER" id="PTHR37984">
    <property type="entry name" value="PROTEIN CBG26694"/>
    <property type="match status" value="1"/>
</dbReference>
<evidence type="ECO:0000259" key="1">
    <source>
        <dbReference type="Pfam" id="PF00078"/>
    </source>
</evidence>
<dbReference type="CDD" id="cd01647">
    <property type="entry name" value="RT_LTR"/>
    <property type="match status" value="1"/>
</dbReference>
<dbReference type="EMBL" id="MRZV01000650">
    <property type="protein sequence ID" value="PIK46352.1"/>
    <property type="molecule type" value="Genomic_DNA"/>
</dbReference>
<sequence length="331" mass="37608">MYMIQTHDGKSKLTIKLNIEYKAHAANVDFEIDTGSEVCAISPEVLDSIAPNVNLKPPSQPHVKMYSGQLLKILGEVDLQCTHQNERYILTFKVLETNQAPLLSRQAAIKMNLITLAPDVHKIDSHTSQTSYENEVNIQYSDLFTGLGCLPGEYHKIKDNVTPVKQGVRRVPIALKQQLKEQLHEMEKGASSNASQQLRICIDPRDLNKALKRPHYPIPTIESILPELANAKIFSVIDAKEAYWQIKLDKESSYLTTMATPFGRYRWLRLPCGMNTATEEFQRRQNEMIEGFYNVTNIADDFLIYVFGETTEEATLDHDKHHSSTKHAKPT</sequence>
<dbReference type="InterPro" id="IPR050951">
    <property type="entry name" value="Retrovirus_Pol_polyprotein"/>
</dbReference>
<organism evidence="2 3">
    <name type="scientific">Stichopus japonicus</name>
    <name type="common">Sea cucumber</name>
    <dbReference type="NCBI Taxonomy" id="307972"/>
    <lineage>
        <taxon>Eukaryota</taxon>
        <taxon>Metazoa</taxon>
        <taxon>Echinodermata</taxon>
        <taxon>Eleutherozoa</taxon>
        <taxon>Echinozoa</taxon>
        <taxon>Holothuroidea</taxon>
        <taxon>Aspidochirotacea</taxon>
        <taxon>Aspidochirotida</taxon>
        <taxon>Stichopodidae</taxon>
        <taxon>Apostichopus</taxon>
    </lineage>
</organism>
<dbReference type="InterPro" id="IPR043502">
    <property type="entry name" value="DNA/RNA_pol_sf"/>
</dbReference>
<dbReference type="OrthoDB" id="5982854at2759"/>
<dbReference type="Pfam" id="PF00078">
    <property type="entry name" value="RVT_1"/>
    <property type="match status" value="1"/>
</dbReference>
<dbReference type="Gene3D" id="3.30.70.270">
    <property type="match status" value="1"/>
</dbReference>
<comment type="caution">
    <text evidence="2">The sequence shown here is derived from an EMBL/GenBank/DDBJ whole genome shotgun (WGS) entry which is preliminary data.</text>
</comment>
<accession>A0A2G8KED5</accession>
<dbReference type="Proteomes" id="UP000230750">
    <property type="component" value="Unassembled WGS sequence"/>
</dbReference>
<gene>
    <name evidence="2" type="ORF">BSL78_16773</name>
</gene>
<evidence type="ECO:0000313" key="3">
    <source>
        <dbReference type="Proteomes" id="UP000230750"/>
    </source>
</evidence>
<reference evidence="2 3" key="1">
    <citation type="journal article" date="2017" name="PLoS Biol.">
        <title>The sea cucumber genome provides insights into morphological evolution and visceral regeneration.</title>
        <authorList>
            <person name="Zhang X."/>
            <person name="Sun L."/>
            <person name="Yuan J."/>
            <person name="Sun Y."/>
            <person name="Gao Y."/>
            <person name="Zhang L."/>
            <person name="Li S."/>
            <person name="Dai H."/>
            <person name="Hamel J.F."/>
            <person name="Liu C."/>
            <person name="Yu Y."/>
            <person name="Liu S."/>
            <person name="Lin W."/>
            <person name="Guo K."/>
            <person name="Jin S."/>
            <person name="Xu P."/>
            <person name="Storey K.B."/>
            <person name="Huan P."/>
            <person name="Zhang T."/>
            <person name="Zhou Y."/>
            <person name="Zhang J."/>
            <person name="Lin C."/>
            <person name="Li X."/>
            <person name="Xing L."/>
            <person name="Huo D."/>
            <person name="Sun M."/>
            <person name="Wang L."/>
            <person name="Mercier A."/>
            <person name="Li F."/>
            <person name="Yang H."/>
            <person name="Xiang J."/>
        </authorList>
    </citation>
    <scope>NUCLEOTIDE SEQUENCE [LARGE SCALE GENOMIC DNA]</scope>
    <source>
        <strain evidence="2">Shaxun</strain>
        <tissue evidence="2">Muscle</tissue>
    </source>
</reference>
<keyword evidence="3" id="KW-1185">Reference proteome</keyword>
<proteinExistence type="predicted"/>
<name>A0A2G8KED5_STIJA</name>
<feature type="domain" description="Reverse transcriptase" evidence="1">
    <location>
        <begin position="195"/>
        <end position="318"/>
    </location>
</feature>